<organism evidence="2 3">
    <name type="scientific">Tropicimonas aquimaris</name>
    <dbReference type="NCBI Taxonomy" id="914152"/>
    <lineage>
        <taxon>Bacteria</taxon>
        <taxon>Pseudomonadati</taxon>
        <taxon>Pseudomonadota</taxon>
        <taxon>Alphaproteobacteria</taxon>
        <taxon>Rhodobacterales</taxon>
        <taxon>Roseobacteraceae</taxon>
        <taxon>Tropicimonas</taxon>
    </lineage>
</organism>
<dbReference type="PANTHER" id="PTHR36566">
    <property type="entry name" value="NICKEL INSERTION PROTEIN-RELATED"/>
    <property type="match status" value="1"/>
</dbReference>
<dbReference type="Gene3D" id="3.30.70.1380">
    <property type="entry name" value="Transcriptional regulatory protein pf0864 domain like"/>
    <property type="match status" value="1"/>
</dbReference>
<gene>
    <name evidence="2" type="ORF">ACFQ2S_13550</name>
</gene>
<reference evidence="3" key="1">
    <citation type="journal article" date="2019" name="Int. J. Syst. Evol. Microbiol.">
        <title>The Global Catalogue of Microorganisms (GCM) 10K type strain sequencing project: providing services to taxonomists for standard genome sequencing and annotation.</title>
        <authorList>
            <consortium name="The Broad Institute Genomics Platform"/>
            <consortium name="The Broad Institute Genome Sequencing Center for Infectious Disease"/>
            <person name="Wu L."/>
            <person name="Ma J."/>
        </authorList>
    </citation>
    <scope>NUCLEOTIDE SEQUENCE [LARGE SCALE GENOMIC DNA]</scope>
    <source>
        <strain evidence="3">CCUG 60524</strain>
    </source>
</reference>
<keyword evidence="3" id="KW-1185">Reference proteome</keyword>
<proteinExistence type="predicted"/>
<dbReference type="InterPro" id="IPR002822">
    <property type="entry name" value="Ni_insertion"/>
</dbReference>
<dbReference type="Pfam" id="PF01969">
    <property type="entry name" value="Ni_insertion"/>
    <property type="match status" value="1"/>
</dbReference>
<dbReference type="EMBL" id="JBHTJT010000029">
    <property type="protein sequence ID" value="MFD0980674.1"/>
    <property type="molecule type" value="Genomic_DNA"/>
</dbReference>
<keyword evidence="1" id="KW-0533">Nickel</keyword>
<evidence type="ECO:0000256" key="1">
    <source>
        <dbReference type="ARBA" id="ARBA00022596"/>
    </source>
</evidence>
<dbReference type="Proteomes" id="UP001597108">
    <property type="component" value="Unassembled WGS sequence"/>
</dbReference>
<name>A0ABW3IRP6_9RHOB</name>
<accession>A0ABW3IRP6</accession>
<sequence>MTGDRLHLHLDPMGGIAGDMMLAALLDAFPDLEQPVADLAATIGPGISFKLTEARDKGLRGRRIAFDLPTTERGPRHLPDYRALLQATAPDAGVAVRALDILDRLAQAEATVHGVPLDKVHFHEISNWDSIADILLTSFVLERIGIVSASTSPIPLGSGQIETEHGTMPVPAPATLELLRGRDAIDDGRQGERVTPTGAAILAHLEPASRQPLGQMRLQKAGYGLGNRSLDGMANCLRLSFFQLDALQPERDRVAILTFHIDDQIPEDLAVALDRLRGRPDVLEVLQFTVQGKKGRTAFRLEVICHEEAADAVAHACFGETTTIGMRLHREDRLLLPRREVTVESNGQRIRAKLSVRPNGTTIVKPENDDLAQAGENDDRSRIRLDVANALSGRGMGEA</sequence>
<evidence type="ECO:0000313" key="2">
    <source>
        <dbReference type="EMBL" id="MFD0980674.1"/>
    </source>
</evidence>
<dbReference type="PANTHER" id="PTHR36566:SF1">
    <property type="entry name" value="PYRIDINIUM-3,5-BISTHIOCARBOXYLIC ACID MONONUCLEOTIDE NICKEL INSERTION PROTEIN"/>
    <property type="match status" value="1"/>
</dbReference>
<dbReference type="RefSeq" id="WP_386075208.1">
    <property type="nucleotide sequence ID" value="NZ_JBHTJT010000029.1"/>
</dbReference>
<evidence type="ECO:0000313" key="3">
    <source>
        <dbReference type="Proteomes" id="UP001597108"/>
    </source>
</evidence>
<protein>
    <submittedName>
        <fullName evidence="2">LarC family nickel insertion protein</fullName>
    </submittedName>
</protein>
<comment type="caution">
    <text evidence="2">The sequence shown here is derived from an EMBL/GenBank/DDBJ whole genome shotgun (WGS) entry which is preliminary data.</text>
</comment>